<dbReference type="GO" id="GO:0016616">
    <property type="term" value="F:oxidoreductase activity, acting on the CH-OH group of donors, NAD or NADP as acceptor"/>
    <property type="evidence" value="ECO:0007669"/>
    <property type="project" value="UniProtKB-ARBA"/>
</dbReference>
<name>A0A6P6VS68_COFAR</name>
<dbReference type="InterPro" id="IPR002347">
    <property type="entry name" value="SDR_fam"/>
</dbReference>
<proteinExistence type="inferred from homology"/>
<dbReference type="PANTHER" id="PTHR42820:SF20">
    <property type="entry name" value="SHORT-CHAIN DEHYDROGENASE REDUCTASE 3B-LIKE"/>
    <property type="match status" value="1"/>
</dbReference>
<dbReference type="RefSeq" id="XP_027105340.1">
    <property type="nucleotide sequence ID" value="XM_027249539.2"/>
</dbReference>
<evidence type="ECO:0000313" key="4">
    <source>
        <dbReference type="RefSeq" id="XP_027105340.1"/>
    </source>
</evidence>
<dbReference type="GeneID" id="113726054"/>
<dbReference type="PRINTS" id="PR00081">
    <property type="entry name" value="GDHRDH"/>
</dbReference>
<dbReference type="OrthoDB" id="294295at2759"/>
<dbReference type="PANTHER" id="PTHR42820">
    <property type="entry name" value="SHORT-CHAIN DEHYDROGENASE REDUCTASE"/>
    <property type="match status" value="1"/>
</dbReference>
<organism evidence="3 4">
    <name type="scientific">Coffea arabica</name>
    <name type="common">Arabian coffee</name>
    <dbReference type="NCBI Taxonomy" id="13443"/>
    <lineage>
        <taxon>Eukaryota</taxon>
        <taxon>Viridiplantae</taxon>
        <taxon>Streptophyta</taxon>
        <taxon>Embryophyta</taxon>
        <taxon>Tracheophyta</taxon>
        <taxon>Spermatophyta</taxon>
        <taxon>Magnoliopsida</taxon>
        <taxon>eudicotyledons</taxon>
        <taxon>Gunneridae</taxon>
        <taxon>Pentapetalae</taxon>
        <taxon>asterids</taxon>
        <taxon>lamiids</taxon>
        <taxon>Gentianales</taxon>
        <taxon>Rubiaceae</taxon>
        <taxon>Ixoroideae</taxon>
        <taxon>Gardenieae complex</taxon>
        <taxon>Bertiereae - Coffeeae clade</taxon>
        <taxon>Coffeeae</taxon>
        <taxon>Coffea</taxon>
    </lineage>
</organism>
<keyword evidence="2" id="KW-0520">NAD</keyword>
<keyword evidence="3" id="KW-1185">Reference proteome</keyword>
<evidence type="ECO:0000256" key="1">
    <source>
        <dbReference type="ARBA" id="ARBA00006484"/>
    </source>
</evidence>
<evidence type="ECO:0000313" key="3">
    <source>
        <dbReference type="Proteomes" id="UP001652660"/>
    </source>
</evidence>
<dbReference type="InterPro" id="IPR036291">
    <property type="entry name" value="NAD(P)-bd_dom_sf"/>
</dbReference>
<accession>A0A6P6VS68</accession>
<dbReference type="Pfam" id="PF13561">
    <property type="entry name" value="adh_short_C2"/>
    <property type="match status" value="1"/>
</dbReference>
<dbReference type="FunFam" id="3.40.50.720:FF:000084">
    <property type="entry name" value="Short-chain dehydrogenase reductase"/>
    <property type="match status" value="1"/>
</dbReference>
<reference evidence="4" key="2">
    <citation type="submission" date="2025-08" db="UniProtKB">
        <authorList>
            <consortium name="RefSeq"/>
        </authorList>
    </citation>
    <scope>IDENTIFICATION</scope>
    <source>
        <tissue evidence="4">Leaves</tissue>
    </source>
</reference>
<protein>
    <submittedName>
        <fullName evidence="4">(+)-cis,trans-nepetalactol synthase NEPS1-like</fullName>
    </submittedName>
</protein>
<dbReference type="Proteomes" id="UP001652660">
    <property type="component" value="Chromosome 2c"/>
</dbReference>
<dbReference type="InterPro" id="IPR020904">
    <property type="entry name" value="Sc_DH/Rdtase_CS"/>
</dbReference>
<dbReference type="Gene3D" id="3.40.50.720">
    <property type="entry name" value="NAD(P)-binding Rossmann-like Domain"/>
    <property type="match status" value="1"/>
</dbReference>
<comment type="similarity">
    <text evidence="1">Belongs to the short-chain dehydrogenases/reductases (SDR) family.</text>
</comment>
<dbReference type="PROSITE" id="PS00061">
    <property type="entry name" value="ADH_SHORT"/>
    <property type="match status" value="1"/>
</dbReference>
<sequence>MISKPSQIAKLQNKVAIVTGGASGLGEETARRFAEHGARAVVIADIQEEKGQQVAESIGLHCCTFIKCDVADEEQVKSLVDSTVERHGQLDIMFSNAGIVSKCMQDILTFDLSAYEKLFSVNVRGMAACVKHAGRVMVEGGVKGSIICTASVMANYGTGAAIDYVMSKHAVQGLIRCASKGLGEHGIRVNCVAPGPVATPMICGRLQMSAEDTERCFEAEFAIKKSGFLKARHVADAVLFLASDDSVFVTGHSLAVDAGYIPTN</sequence>
<dbReference type="SUPFAM" id="SSF51735">
    <property type="entry name" value="NAD(P)-binding Rossmann-fold domains"/>
    <property type="match status" value="1"/>
</dbReference>
<gene>
    <name evidence="4" type="primary">LOC113726054</name>
</gene>
<dbReference type="AlphaFoldDB" id="A0A6P6VS68"/>
<evidence type="ECO:0000256" key="2">
    <source>
        <dbReference type="ARBA" id="ARBA00023027"/>
    </source>
</evidence>
<reference evidence="3" key="1">
    <citation type="journal article" date="2025" name="Foods">
        <title>Unveiling the Microbial Signatures of Arabica Coffee Cherries: Insights into Ripeness Specific Diversity, Functional Traits, and Implications for Quality and Safety.</title>
        <authorList>
            <consortium name="RefSeq"/>
            <person name="Tenea G.N."/>
            <person name="Cifuentes V."/>
            <person name="Reyes P."/>
            <person name="Cevallos-Vallejos M."/>
        </authorList>
    </citation>
    <scope>NUCLEOTIDE SEQUENCE [LARGE SCALE GENOMIC DNA]</scope>
</reference>